<dbReference type="Pfam" id="PF00561">
    <property type="entry name" value="Abhydrolase_1"/>
    <property type="match status" value="1"/>
</dbReference>
<feature type="domain" description="AB hydrolase-1" evidence="2">
    <location>
        <begin position="10"/>
        <end position="122"/>
    </location>
</feature>
<dbReference type="Gene3D" id="3.40.50.1820">
    <property type="entry name" value="alpha/beta hydrolase"/>
    <property type="match status" value="1"/>
</dbReference>
<evidence type="ECO:0000313" key="4">
    <source>
        <dbReference type="Proteomes" id="UP001157017"/>
    </source>
</evidence>
<keyword evidence="4" id="KW-1185">Reference proteome</keyword>
<dbReference type="SUPFAM" id="SSF53474">
    <property type="entry name" value="alpha/beta-Hydrolases"/>
    <property type="match status" value="1"/>
</dbReference>
<sequence>MQVRGRLDGPVLLLVHGYPDTHTVWDRVVPLLEPHLRVVTYDVRGAGASGAPRRRTGYRLGRLAADLHAVAAAVSPDRPVHLVGHDWGSIQAWESVTTPGAPVASFTSVGGPCLDHLALWSRGPFTRAHLRRLRRSWYIGFFQPAGAARAALARRAGPRLAAGAQRAGGHRRAARADAARRRRARRRACTARTCRRCCGRRASGPPTCRCRWCNRAATGTSTSTRCRSSGGRPACAAATSTPGTGRRRRTPSRWPGWCASLVADVEAGRFRPDAG</sequence>
<protein>
    <recommendedName>
        <fullName evidence="2">AB hydrolase-1 domain-containing protein</fullName>
    </recommendedName>
</protein>
<proteinExistence type="predicted"/>
<dbReference type="InterPro" id="IPR029058">
    <property type="entry name" value="AB_hydrolase_fold"/>
</dbReference>
<comment type="caution">
    <text evidence="3">The sequence shown here is derived from an EMBL/GenBank/DDBJ whole genome shotgun (WGS) entry which is preliminary data.</text>
</comment>
<feature type="region of interest" description="Disordered" evidence="1">
    <location>
        <begin position="161"/>
        <end position="181"/>
    </location>
</feature>
<evidence type="ECO:0000259" key="2">
    <source>
        <dbReference type="Pfam" id="PF00561"/>
    </source>
</evidence>
<organism evidence="3 4">
    <name type="scientific">Angustibacter aerolatus</name>
    <dbReference type="NCBI Taxonomy" id="1162965"/>
    <lineage>
        <taxon>Bacteria</taxon>
        <taxon>Bacillati</taxon>
        <taxon>Actinomycetota</taxon>
        <taxon>Actinomycetes</taxon>
        <taxon>Kineosporiales</taxon>
        <taxon>Kineosporiaceae</taxon>
    </lineage>
</organism>
<dbReference type="InterPro" id="IPR000073">
    <property type="entry name" value="AB_hydrolase_1"/>
</dbReference>
<dbReference type="EMBL" id="BSUZ01000001">
    <property type="protein sequence ID" value="GMA87792.1"/>
    <property type="molecule type" value="Genomic_DNA"/>
</dbReference>
<dbReference type="PANTHER" id="PTHR43329">
    <property type="entry name" value="EPOXIDE HYDROLASE"/>
    <property type="match status" value="1"/>
</dbReference>
<evidence type="ECO:0000256" key="1">
    <source>
        <dbReference type="SAM" id="MobiDB-lite"/>
    </source>
</evidence>
<evidence type="ECO:0000313" key="3">
    <source>
        <dbReference type="EMBL" id="GMA87792.1"/>
    </source>
</evidence>
<dbReference type="Proteomes" id="UP001157017">
    <property type="component" value="Unassembled WGS sequence"/>
</dbReference>
<reference evidence="4" key="1">
    <citation type="journal article" date="2019" name="Int. J. Syst. Evol. Microbiol.">
        <title>The Global Catalogue of Microorganisms (GCM) 10K type strain sequencing project: providing services to taxonomists for standard genome sequencing and annotation.</title>
        <authorList>
            <consortium name="The Broad Institute Genomics Platform"/>
            <consortium name="The Broad Institute Genome Sequencing Center for Infectious Disease"/>
            <person name="Wu L."/>
            <person name="Ma J."/>
        </authorList>
    </citation>
    <scope>NUCLEOTIDE SEQUENCE [LARGE SCALE GENOMIC DNA]</scope>
    <source>
        <strain evidence="4">NBRC 108730</strain>
    </source>
</reference>
<accession>A0ABQ6JHT3</accession>
<name>A0ABQ6JHT3_9ACTN</name>
<gene>
    <name evidence="3" type="ORF">GCM10025868_30420</name>
</gene>